<feature type="compositionally biased region" description="Low complexity" evidence="5">
    <location>
        <begin position="10"/>
        <end position="24"/>
    </location>
</feature>
<dbReference type="PRINTS" id="PR00028">
    <property type="entry name" value="POUDOMAIN"/>
</dbReference>
<keyword evidence="2" id="KW-0238">DNA-binding</keyword>
<organism evidence="7 8">
    <name type="scientific">Mesorhabditis belari</name>
    <dbReference type="NCBI Taxonomy" id="2138241"/>
    <lineage>
        <taxon>Eukaryota</taxon>
        <taxon>Metazoa</taxon>
        <taxon>Ecdysozoa</taxon>
        <taxon>Nematoda</taxon>
        <taxon>Chromadorea</taxon>
        <taxon>Rhabditida</taxon>
        <taxon>Rhabditina</taxon>
        <taxon>Rhabditomorpha</taxon>
        <taxon>Rhabditoidea</taxon>
        <taxon>Rhabditidae</taxon>
        <taxon>Mesorhabditinae</taxon>
        <taxon>Mesorhabditis</taxon>
    </lineage>
</organism>
<dbReference type="SUPFAM" id="SSF47413">
    <property type="entry name" value="lambda repressor-like DNA-binding domains"/>
    <property type="match status" value="1"/>
</dbReference>
<dbReference type="WBParaSite" id="MBELARI_LOCUS4202">
    <property type="protein sequence ID" value="MBELARI_LOCUS4202"/>
    <property type="gene ID" value="MBELARI_LOCUS4202"/>
</dbReference>
<evidence type="ECO:0000256" key="5">
    <source>
        <dbReference type="SAM" id="MobiDB-lite"/>
    </source>
</evidence>
<dbReference type="AlphaFoldDB" id="A0AAF3FE74"/>
<feature type="compositionally biased region" description="Polar residues" evidence="5">
    <location>
        <begin position="117"/>
        <end position="142"/>
    </location>
</feature>
<evidence type="ECO:0000313" key="8">
    <source>
        <dbReference type="WBParaSite" id="MBELARI_LOCUS4202"/>
    </source>
</evidence>
<dbReference type="GO" id="GO:0005634">
    <property type="term" value="C:nucleus"/>
    <property type="evidence" value="ECO:0007669"/>
    <property type="project" value="UniProtKB-SubCell"/>
</dbReference>
<accession>A0AAF3FE74</accession>
<dbReference type="InterPro" id="IPR050255">
    <property type="entry name" value="POU_domain_TF"/>
</dbReference>
<evidence type="ECO:0000313" key="7">
    <source>
        <dbReference type="Proteomes" id="UP000887575"/>
    </source>
</evidence>
<dbReference type="PROSITE" id="PS51179">
    <property type="entry name" value="POU_3"/>
    <property type="match status" value="1"/>
</dbReference>
<dbReference type="Proteomes" id="UP000887575">
    <property type="component" value="Unassembled WGS sequence"/>
</dbReference>
<dbReference type="GO" id="GO:0000978">
    <property type="term" value="F:RNA polymerase II cis-regulatory region sequence-specific DNA binding"/>
    <property type="evidence" value="ECO:0007669"/>
    <property type="project" value="TreeGrafter"/>
</dbReference>
<evidence type="ECO:0000256" key="3">
    <source>
        <dbReference type="ARBA" id="ARBA00023155"/>
    </source>
</evidence>
<evidence type="ECO:0000256" key="2">
    <source>
        <dbReference type="ARBA" id="ARBA00023125"/>
    </source>
</evidence>
<dbReference type="PROSITE" id="PS00035">
    <property type="entry name" value="POU_1"/>
    <property type="match status" value="1"/>
</dbReference>
<name>A0AAF3FE74_9BILA</name>
<dbReference type="InterPro" id="IPR000327">
    <property type="entry name" value="POU_dom"/>
</dbReference>
<dbReference type="SMART" id="SM00352">
    <property type="entry name" value="POU"/>
    <property type="match status" value="1"/>
</dbReference>
<feature type="compositionally biased region" description="Low complexity" evidence="5">
    <location>
        <begin position="162"/>
        <end position="176"/>
    </location>
</feature>
<evidence type="ECO:0000259" key="6">
    <source>
        <dbReference type="PROSITE" id="PS51179"/>
    </source>
</evidence>
<keyword evidence="7" id="KW-1185">Reference proteome</keyword>
<dbReference type="GO" id="GO:0000981">
    <property type="term" value="F:DNA-binding transcription factor activity, RNA polymerase II-specific"/>
    <property type="evidence" value="ECO:0007669"/>
    <property type="project" value="TreeGrafter"/>
</dbReference>
<reference evidence="8" key="1">
    <citation type="submission" date="2024-02" db="UniProtKB">
        <authorList>
            <consortium name="WormBaseParasite"/>
        </authorList>
    </citation>
    <scope>IDENTIFICATION</scope>
</reference>
<keyword evidence="3" id="KW-0371">Homeobox</keyword>
<feature type="region of interest" description="Disordered" evidence="5">
    <location>
        <begin position="1"/>
        <end position="32"/>
    </location>
</feature>
<feature type="region of interest" description="Disordered" evidence="5">
    <location>
        <begin position="117"/>
        <end position="178"/>
    </location>
</feature>
<protein>
    <recommendedName>
        <fullName evidence="6">POU-specific domain-containing protein</fullName>
    </recommendedName>
</protein>
<dbReference type="InterPro" id="IPR013847">
    <property type="entry name" value="POU"/>
</dbReference>
<dbReference type="InterPro" id="IPR010982">
    <property type="entry name" value="Lambda_DNA-bd_dom_sf"/>
</dbReference>
<keyword evidence="4" id="KW-0539">Nucleus</keyword>
<dbReference type="GO" id="GO:0030154">
    <property type="term" value="P:cell differentiation"/>
    <property type="evidence" value="ECO:0007669"/>
    <property type="project" value="UniProtKB-ARBA"/>
</dbReference>
<evidence type="ECO:0000256" key="4">
    <source>
        <dbReference type="ARBA" id="ARBA00023242"/>
    </source>
</evidence>
<dbReference type="PANTHER" id="PTHR11636">
    <property type="entry name" value="POU DOMAIN"/>
    <property type="match status" value="1"/>
</dbReference>
<proteinExistence type="predicted"/>
<dbReference type="FunFam" id="1.10.260.40:FF:000001">
    <property type="entry name" value="POU domain protein"/>
    <property type="match status" value="1"/>
</dbReference>
<dbReference type="Pfam" id="PF00157">
    <property type="entry name" value="Pou"/>
    <property type="match status" value="1"/>
</dbReference>
<sequence length="421" mass="46212">MSEPQSSLPTHTATGHTTTSDTSSEATPEVTSEELLLRLQTALGGNIDVQQLLAQMINTGPLGMPPFTSFVQPKTETDEHLLAVLQNQIANTAAQQQILALTSAVPFNPSTPIETSFTASTSKLTHSESPSTSTRPASQPQRAQKRKLFESVQGSSTGGSGASSSSGTLRGSSLEGMSRDERIEIEDLEQFAALFKKQRIKFGFTQGDVGQALGKRYGTDFSQTTISRFEAMNLSFKNMCKLRPLLKEWLTDAERAIANGASVSELIDPVPSPSSNLPLSSLQANERHTASRIVDLMEEDPPTNPIPGDHSLLVTNDPIDEDPDLYEWTNHLWNGQERPSNSERGNDWRTFWNHNSWNGTDFNAGLRWRGRGGEWEMRGCGEGMDEYRVQEWPTTASGAIGWEMVDTTVDLFGDLAVFDDD</sequence>
<comment type="subcellular location">
    <subcellularLocation>
        <location evidence="1">Nucleus</location>
    </subcellularLocation>
</comment>
<dbReference type="Gene3D" id="1.10.260.40">
    <property type="entry name" value="lambda repressor-like DNA-binding domains"/>
    <property type="match status" value="1"/>
</dbReference>
<evidence type="ECO:0000256" key="1">
    <source>
        <dbReference type="ARBA" id="ARBA00004123"/>
    </source>
</evidence>
<dbReference type="PANTHER" id="PTHR11636:SF137">
    <property type="entry name" value="HOMEOBOX PROTEIN CEH-18"/>
    <property type="match status" value="1"/>
</dbReference>
<feature type="domain" description="POU-specific" evidence="6">
    <location>
        <begin position="180"/>
        <end position="254"/>
    </location>
</feature>